<feature type="signal peptide" evidence="1">
    <location>
        <begin position="1"/>
        <end position="26"/>
    </location>
</feature>
<accession>A0ABX5LNM8</accession>
<gene>
    <name evidence="2" type="ORF">B0H50_10156</name>
</gene>
<evidence type="ECO:0000313" key="2">
    <source>
        <dbReference type="EMBL" id="PWL04045.1"/>
    </source>
</evidence>
<protein>
    <recommendedName>
        <fullName evidence="4">Carboxypeptidase regulatory-like domain-containing protein</fullName>
    </recommendedName>
</protein>
<dbReference type="PROSITE" id="PS51257">
    <property type="entry name" value="PROKAR_LIPOPROTEIN"/>
    <property type="match status" value="1"/>
</dbReference>
<evidence type="ECO:0000256" key="1">
    <source>
        <dbReference type="SAM" id="SignalP"/>
    </source>
</evidence>
<comment type="caution">
    <text evidence="2">The sequence shown here is derived from an EMBL/GenBank/DDBJ whole genome shotgun (WGS) entry which is preliminary data.</text>
</comment>
<dbReference type="Proteomes" id="UP000245523">
    <property type="component" value="Unassembled WGS sequence"/>
</dbReference>
<dbReference type="RefSeq" id="WP_106198398.1">
    <property type="nucleotide sequence ID" value="NZ_JAXEIU010000026.1"/>
</dbReference>
<evidence type="ECO:0000313" key="3">
    <source>
        <dbReference type="Proteomes" id="UP000245523"/>
    </source>
</evidence>
<keyword evidence="3" id="KW-1185">Reference proteome</keyword>
<feature type="chain" id="PRO_5045225825" description="Carboxypeptidase regulatory-like domain-containing protein" evidence="1">
    <location>
        <begin position="27"/>
        <end position="383"/>
    </location>
</feature>
<keyword evidence="1" id="KW-0732">Signal</keyword>
<evidence type="ECO:0008006" key="4">
    <source>
        <dbReference type="Google" id="ProtNLM"/>
    </source>
</evidence>
<organism evidence="2 3">
    <name type="scientific">Hallerella porci</name>
    <dbReference type="NCBI Taxonomy" id="1945871"/>
    <lineage>
        <taxon>Bacteria</taxon>
        <taxon>Pseudomonadati</taxon>
        <taxon>Fibrobacterota</taxon>
        <taxon>Fibrobacteria</taxon>
        <taxon>Fibrobacterales</taxon>
        <taxon>Fibrobacteraceae</taxon>
        <taxon>Hallerella</taxon>
    </lineage>
</organism>
<dbReference type="EMBL" id="QGHD01000001">
    <property type="protein sequence ID" value="PWL04045.1"/>
    <property type="molecule type" value="Genomic_DNA"/>
</dbReference>
<proteinExistence type="predicted"/>
<name>A0ABX5LNM8_9BACT</name>
<reference evidence="2 3" key="1">
    <citation type="submission" date="2018-05" db="EMBL/GenBank/DDBJ databases">
        <title>Animal gut microbial communities from fecal samples from Wisconsin, USA.</title>
        <authorList>
            <person name="Neumann A."/>
        </authorList>
    </citation>
    <scope>NUCLEOTIDE SEQUENCE [LARGE SCALE GENOMIC DNA]</scope>
    <source>
        <strain evidence="2 3">UWS4</strain>
    </source>
</reference>
<sequence>MKKSVVQILSAFVAFGLFACSDSTQAGGGIWDETQNTLAVHIVTASGNPAVSARVRLVTGTAVVEDSAVSDDEGIARLKRPSSDGFIEVQEQLGVARGRVFMGDSLLRDTLQKPATLQGVLTANESPQKLYLLGTSYSADVSASGNFSFENLPAGEYAILSASDSEYVYWGASQVKANGDNAVTLAAPAQDSALVDDFEKKDGTNLFHALTGSSWWFTAADSLSEVVPSLPLKALVRSDESFQGSQSLHFIFNVDSSAGAFALCGFDIGVSQWQDSTTSYDLSELDSLSFYIRGQGHIIVQFAGFDETGAVADWDFEFDIPSKTEWIRIAIPPRGNEDWEAIKSRMRTITFLSTSNAEIWLDQIVFYGVSVQKLFADKFRNEK</sequence>